<feature type="domain" description="VOC" evidence="1">
    <location>
        <begin position="13"/>
        <end position="133"/>
    </location>
</feature>
<accession>A0A2N7WZ35</accession>
<dbReference type="InterPro" id="IPR037523">
    <property type="entry name" value="VOC_core"/>
</dbReference>
<dbReference type="Pfam" id="PF00903">
    <property type="entry name" value="Glyoxalase"/>
    <property type="match status" value="1"/>
</dbReference>
<evidence type="ECO:0000313" key="3">
    <source>
        <dbReference type="Proteomes" id="UP000235777"/>
    </source>
</evidence>
<dbReference type="PANTHER" id="PTHR33993:SF2">
    <property type="entry name" value="VOC DOMAIN-CONTAINING PROTEIN"/>
    <property type="match status" value="1"/>
</dbReference>
<protein>
    <submittedName>
        <fullName evidence="2">VOC family protein</fullName>
    </submittedName>
</protein>
<gene>
    <name evidence="2" type="ORF">C0Z20_22660</name>
</gene>
<keyword evidence="3" id="KW-1185">Reference proteome</keyword>
<dbReference type="RefSeq" id="WP_020566111.1">
    <property type="nucleotide sequence ID" value="NZ_KB890167.1"/>
</dbReference>
<dbReference type="STRING" id="863227.GCA_000373005_01404"/>
<dbReference type="Gene3D" id="3.10.180.10">
    <property type="entry name" value="2,3-Dihydroxybiphenyl 1,2-Dioxygenase, domain 1"/>
    <property type="match status" value="1"/>
</dbReference>
<dbReference type="PANTHER" id="PTHR33993">
    <property type="entry name" value="GLYOXALASE-RELATED"/>
    <property type="match status" value="1"/>
</dbReference>
<dbReference type="PROSITE" id="PS51819">
    <property type="entry name" value="VOC"/>
    <property type="match status" value="1"/>
</dbReference>
<sequence length="136" mass="14545">MTAATATATATRVINWFEIPAIDFERAVRFYEAVLDADLPREVIGGVPMALFAHDDDATGGCIVHNPGQMRPAENNAGVLVYLNAEPSVQAALNRVAKAGGKQVGSLVELPNNYGYIGFFLDSEGNRVGLHSTTLR</sequence>
<name>A0A2N7WZ35_9BURK</name>
<dbReference type="InterPro" id="IPR052164">
    <property type="entry name" value="Anthracycline_SecMetBiosynth"/>
</dbReference>
<evidence type="ECO:0000313" key="2">
    <source>
        <dbReference type="EMBL" id="PMS34495.1"/>
    </source>
</evidence>
<reference evidence="2 3" key="1">
    <citation type="submission" date="2018-01" db="EMBL/GenBank/DDBJ databases">
        <title>Whole genome analyses suggest that Burkholderia sensu lato contains two further novel genera in the rhizoxinica-symbiotica group Mycetohabitans gen. nov., and Trinickia gen. nov.: implications for the evolution of diazotrophy and nodulation in the Burkholderiaceae.</title>
        <authorList>
            <person name="Estrada-de los Santos P."/>
            <person name="Palmer M."/>
            <person name="Chavez-Ramirez B."/>
            <person name="Beukes C."/>
            <person name="Steenkamp E.T."/>
            <person name="Hirsch A.M."/>
            <person name="Manyaka P."/>
            <person name="Maluk M."/>
            <person name="Lafos M."/>
            <person name="Crook M."/>
            <person name="Gross E."/>
            <person name="Simon M.F."/>
            <person name="Bueno dos Reis Junior F."/>
            <person name="Poole P.S."/>
            <person name="Venter S.N."/>
            <person name="James E.K."/>
        </authorList>
    </citation>
    <scope>NUCLEOTIDE SEQUENCE [LARGE SCALE GENOMIC DNA]</scope>
    <source>
        <strain evidence="2 3">JPY 581</strain>
    </source>
</reference>
<organism evidence="2 3">
    <name type="scientific">Trinickia symbiotica</name>
    <dbReference type="NCBI Taxonomy" id="863227"/>
    <lineage>
        <taxon>Bacteria</taxon>
        <taxon>Pseudomonadati</taxon>
        <taxon>Pseudomonadota</taxon>
        <taxon>Betaproteobacteria</taxon>
        <taxon>Burkholderiales</taxon>
        <taxon>Burkholderiaceae</taxon>
        <taxon>Trinickia</taxon>
    </lineage>
</organism>
<dbReference type="Proteomes" id="UP000235777">
    <property type="component" value="Unassembled WGS sequence"/>
</dbReference>
<dbReference type="InterPro" id="IPR029068">
    <property type="entry name" value="Glyas_Bleomycin-R_OHBP_Dase"/>
</dbReference>
<comment type="caution">
    <text evidence="2">The sequence shown here is derived from an EMBL/GenBank/DDBJ whole genome shotgun (WGS) entry which is preliminary data.</text>
</comment>
<proteinExistence type="predicted"/>
<dbReference type="EMBL" id="PNYC01000016">
    <property type="protein sequence ID" value="PMS34495.1"/>
    <property type="molecule type" value="Genomic_DNA"/>
</dbReference>
<dbReference type="SUPFAM" id="SSF54593">
    <property type="entry name" value="Glyoxalase/Bleomycin resistance protein/Dihydroxybiphenyl dioxygenase"/>
    <property type="match status" value="1"/>
</dbReference>
<dbReference type="InterPro" id="IPR004360">
    <property type="entry name" value="Glyas_Fos-R_dOase_dom"/>
</dbReference>
<dbReference type="CDD" id="cd07247">
    <property type="entry name" value="SgaA_N_like"/>
    <property type="match status" value="1"/>
</dbReference>
<dbReference type="OrthoDB" id="8776491at2"/>
<evidence type="ECO:0000259" key="1">
    <source>
        <dbReference type="PROSITE" id="PS51819"/>
    </source>
</evidence>
<dbReference type="AlphaFoldDB" id="A0A2N7WZ35"/>